<gene>
    <name evidence="2" type="ORF">SsS58_07078</name>
</gene>
<reference evidence="2 3" key="2">
    <citation type="journal article" date="2016" name="Genome Announc.">
        <title>Draft Genome Sequences of Streptomyces scabiei S58, Streptomyces turgidiscabies T45, and Streptomyces acidiscabies a10, the Pathogens of Potato Common Scab, Isolated in Japan.</title>
        <authorList>
            <person name="Tomihama T."/>
            <person name="Nishi Y."/>
            <person name="Sakai M."/>
            <person name="Ikenaga M."/>
            <person name="Okubo T."/>
            <person name="Ikeda S."/>
        </authorList>
    </citation>
    <scope>NUCLEOTIDE SEQUENCE [LARGE SCALE GENOMIC DNA]</scope>
    <source>
        <strain evidence="2 3">S58</strain>
    </source>
</reference>
<reference evidence="3" key="3">
    <citation type="submission" date="2016-02" db="EMBL/GenBank/DDBJ databases">
        <title>Draft genome of pathogenic Streptomyces sp. in Japan.</title>
        <authorList>
            <person name="Tomihama T."/>
            <person name="Ikenaga M."/>
            <person name="Sakai M."/>
            <person name="Okubo T."/>
            <person name="Ikeda S."/>
        </authorList>
    </citation>
    <scope>NUCLEOTIDE SEQUENCE [LARGE SCALE GENOMIC DNA]</scope>
    <source>
        <strain evidence="3">S58</strain>
    </source>
</reference>
<proteinExistence type="predicted"/>
<name>A0A100JVW2_STRSC</name>
<accession>A0A100JVW2</accession>
<reference evidence="3" key="1">
    <citation type="submission" date="2015-11" db="EMBL/GenBank/DDBJ databases">
        <authorList>
            <consortium name="Cross-ministerial Strategic Innovation Promotion Program (SIP) consortium"/>
            <person name="Tomihama T."/>
            <person name="Ikenaga M."/>
            <person name="Sakai M."/>
            <person name="Okubo T."/>
            <person name="Ikeda S."/>
        </authorList>
    </citation>
    <scope>NUCLEOTIDE SEQUENCE [LARGE SCALE GENOMIC DNA]</scope>
    <source>
        <strain evidence="3">S58</strain>
    </source>
</reference>
<protein>
    <submittedName>
        <fullName evidence="2">Uncharacterized protein</fullName>
    </submittedName>
</protein>
<organism evidence="2 3">
    <name type="scientific">Streptomyces scabiei</name>
    <dbReference type="NCBI Taxonomy" id="1930"/>
    <lineage>
        <taxon>Bacteria</taxon>
        <taxon>Bacillati</taxon>
        <taxon>Actinomycetota</taxon>
        <taxon>Actinomycetes</taxon>
        <taxon>Kitasatosporales</taxon>
        <taxon>Streptomycetaceae</taxon>
        <taxon>Streptomyces</taxon>
    </lineage>
</organism>
<evidence type="ECO:0000313" key="3">
    <source>
        <dbReference type="Proteomes" id="UP000067448"/>
    </source>
</evidence>
<dbReference type="EMBL" id="BCMM01000043">
    <property type="protein sequence ID" value="GAQ66643.1"/>
    <property type="molecule type" value="Genomic_DNA"/>
</dbReference>
<dbReference type="GeneID" id="79930890"/>
<dbReference type="AlphaFoldDB" id="A0A100JVW2"/>
<evidence type="ECO:0000313" key="2">
    <source>
        <dbReference type="EMBL" id="GAQ66643.1"/>
    </source>
</evidence>
<feature type="region of interest" description="Disordered" evidence="1">
    <location>
        <begin position="189"/>
        <end position="215"/>
    </location>
</feature>
<dbReference type="Proteomes" id="UP000067448">
    <property type="component" value="Unassembled WGS sequence"/>
</dbReference>
<evidence type="ECO:0000256" key="1">
    <source>
        <dbReference type="SAM" id="MobiDB-lite"/>
    </source>
</evidence>
<sequence>MKQTEPEFWVLEYITITKDPRSSLVVAIGGTEKAADILQRTGGFLSAAGPRGDYHRLPHGLPVEQQRLKAATASHALLAAGHSVHLDPALNMLATPDGERDGALRYLAHLAERASAAKTSSEAAEVLTEIAAPVNGLLPLTREVVVRAWIATSDLLGTSPGEEPEPLARLGDTASSLSQAAHVILRARNHAARVSQPAAPTPPPSTAQPSASRHR</sequence>
<dbReference type="OMA" id="GPRGDYH"/>
<comment type="caution">
    <text evidence="2">The sequence shown here is derived from an EMBL/GenBank/DDBJ whole genome shotgun (WGS) entry which is preliminary data.</text>
</comment>
<dbReference type="RefSeq" id="WP_013001059.1">
    <property type="nucleotide sequence ID" value="NZ_BCMM01000043.1"/>
</dbReference>
<dbReference type="OrthoDB" id="4313193at2"/>